<dbReference type="Pfam" id="PF02118">
    <property type="entry name" value="Srg"/>
    <property type="match status" value="1"/>
</dbReference>
<dbReference type="Proteomes" id="UP001328107">
    <property type="component" value="Unassembled WGS sequence"/>
</dbReference>
<proteinExistence type="inferred from homology"/>
<sequence>FQYNNWYTVKSICLIYPIPLMLAVRYIAWSPFLVEARGLYGPIFMSTISGEGLMWEVVKYGMIAYYIATTLIQFVLNAASLVNYANRKKVLAAFKYSNKANYTTEVGLFATTMCNCLVAVVFTVFQVLIQFFPESSITGFARSGTTIIVDVMALMHIYLLLAFSPALRKFLFP</sequence>
<comment type="subcellular location">
    <subcellularLocation>
        <location evidence="1">Membrane</location>
        <topology evidence="1">Multi-pass membrane protein</topology>
    </subcellularLocation>
</comment>
<evidence type="ECO:0000256" key="4">
    <source>
        <dbReference type="ARBA" id="ARBA00022989"/>
    </source>
</evidence>
<evidence type="ECO:0000256" key="5">
    <source>
        <dbReference type="ARBA" id="ARBA00023136"/>
    </source>
</evidence>
<keyword evidence="8" id="KW-1185">Reference proteome</keyword>
<evidence type="ECO:0000313" key="7">
    <source>
        <dbReference type="EMBL" id="GMR39529.1"/>
    </source>
</evidence>
<evidence type="ECO:0000256" key="3">
    <source>
        <dbReference type="ARBA" id="ARBA00022692"/>
    </source>
</evidence>
<keyword evidence="3 6" id="KW-0812">Transmembrane</keyword>
<comment type="caution">
    <text evidence="7">The sequence shown here is derived from an EMBL/GenBank/DDBJ whole genome shotgun (WGS) entry which is preliminary data.</text>
</comment>
<evidence type="ECO:0000313" key="8">
    <source>
        <dbReference type="Proteomes" id="UP001328107"/>
    </source>
</evidence>
<accession>A0AAN5CE65</accession>
<feature type="transmembrane region" description="Helical" evidence="6">
    <location>
        <begin position="6"/>
        <end position="27"/>
    </location>
</feature>
<reference evidence="8" key="1">
    <citation type="submission" date="2022-10" db="EMBL/GenBank/DDBJ databases">
        <title>Genome assembly of Pristionchus species.</title>
        <authorList>
            <person name="Yoshida K."/>
            <person name="Sommer R.J."/>
        </authorList>
    </citation>
    <scope>NUCLEOTIDE SEQUENCE [LARGE SCALE GENOMIC DNA]</scope>
    <source>
        <strain evidence="8">RS5460</strain>
    </source>
</reference>
<dbReference type="GO" id="GO:0004888">
    <property type="term" value="F:transmembrane signaling receptor activity"/>
    <property type="evidence" value="ECO:0007669"/>
    <property type="project" value="InterPro"/>
</dbReference>
<feature type="non-terminal residue" evidence="7">
    <location>
        <position position="1"/>
    </location>
</feature>
<keyword evidence="4 6" id="KW-1133">Transmembrane helix</keyword>
<comment type="caution">
    <text evidence="6">Lacks conserved residue(s) required for the propagation of feature annotation.</text>
</comment>
<evidence type="ECO:0000256" key="6">
    <source>
        <dbReference type="RuleBase" id="RU280813"/>
    </source>
</evidence>
<feature type="transmembrane region" description="Helical" evidence="6">
    <location>
        <begin position="106"/>
        <end position="132"/>
    </location>
</feature>
<name>A0AAN5CE65_9BILA</name>
<evidence type="ECO:0000256" key="2">
    <source>
        <dbReference type="ARBA" id="ARBA00005692"/>
    </source>
</evidence>
<dbReference type="InterPro" id="IPR000609">
    <property type="entry name" value="7TM_GPCR_serpentine_rcpt_Srg"/>
</dbReference>
<keyword evidence="5 6" id="KW-0472">Membrane</keyword>
<dbReference type="GO" id="GO:0016020">
    <property type="term" value="C:membrane"/>
    <property type="evidence" value="ECO:0007669"/>
    <property type="project" value="UniProtKB-SubCell"/>
</dbReference>
<protein>
    <recommendedName>
        <fullName evidence="6">Serpentine receptor class gamma</fullName>
    </recommendedName>
</protein>
<gene>
    <name evidence="7" type="ORF">PMAYCL1PPCAC_09724</name>
</gene>
<comment type="similarity">
    <text evidence="2 6">Belongs to the nematode receptor-like protein srg family.</text>
</comment>
<dbReference type="GO" id="GO:0007606">
    <property type="term" value="P:sensory perception of chemical stimulus"/>
    <property type="evidence" value="ECO:0007669"/>
    <property type="project" value="UniProtKB-UniRule"/>
</dbReference>
<dbReference type="EMBL" id="BTRK01000002">
    <property type="protein sequence ID" value="GMR39529.1"/>
    <property type="molecule type" value="Genomic_DNA"/>
</dbReference>
<feature type="transmembrane region" description="Helical" evidence="6">
    <location>
        <begin position="144"/>
        <end position="163"/>
    </location>
</feature>
<dbReference type="AlphaFoldDB" id="A0AAN5CE65"/>
<feature type="non-terminal residue" evidence="7">
    <location>
        <position position="173"/>
    </location>
</feature>
<organism evidence="7 8">
    <name type="scientific">Pristionchus mayeri</name>
    <dbReference type="NCBI Taxonomy" id="1317129"/>
    <lineage>
        <taxon>Eukaryota</taxon>
        <taxon>Metazoa</taxon>
        <taxon>Ecdysozoa</taxon>
        <taxon>Nematoda</taxon>
        <taxon>Chromadorea</taxon>
        <taxon>Rhabditida</taxon>
        <taxon>Rhabditina</taxon>
        <taxon>Diplogasteromorpha</taxon>
        <taxon>Diplogasteroidea</taxon>
        <taxon>Neodiplogasteridae</taxon>
        <taxon>Pristionchus</taxon>
    </lineage>
</organism>
<feature type="transmembrane region" description="Helical" evidence="6">
    <location>
        <begin position="63"/>
        <end position="85"/>
    </location>
</feature>
<evidence type="ECO:0000256" key="1">
    <source>
        <dbReference type="ARBA" id="ARBA00004141"/>
    </source>
</evidence>